<gene>
    <name evidence="16" type="ORF">Dsin_021200</name>
</gene>
<evidence type="ECO:0000256" key="9">
    <source>
        <dbReference type="ARBA" id="ARBA00023128"/>
    </source>
</evidence>
<comment type="similarity">
    <text evidence="2 13">Belongs to the mitochondrial carrier (TC 2.A.29) family.</text>
</comment>
<evidence type="ECO:0000256" key="10">
    <source>
        <dbReference type="ARBA" id="ARBA00023136"/>
    </source>
</evidence>
<evidence type="ECO:0000256" key="8">
    <source>
        <dbReference type="ARBA" id="ARBA00022989"/>
    </source>
</evidence>
<comment type="subunit">
    <text evidence="14">Monomer.</text>
</comment>
<evidence type="ECO:0000256" key="12">
    <source>
        <dbReference type="PROSITE-ProRule" id="PRU00282"/>
    </source>
</evidence>
<dbReference type="SUPFAM" id="SSF103506">
    <property type="entry name" value="Mitochondrial carrier"/>
    <property type="match status" value="1"/>
</dbReference>
<comment type="caution">
    <text evidence="16">The sequence shown here is derived from an EMBL/GenBank/DDBJ whole genome shotgun (WGS) entry which is preliminary data.</text>
</comment>
<evidence type="ECO:0000256" key="14">
    <source>
        <dbReference type="RuleBase" id="RU368008"/>
    </source>
</evidence>
<keyword evidence="17" id="KW-1185">Reference proteome</keyword>
<evidence type="ECO:0000313" key="17">
    <source>
        <dbReference type="Proteomes" id="UP001281410"/>
    </source>
</evidence>
<dbReference type="AlphaFoldDB" id="A0AAE0ABH5"/>
<evidence type="ECO:0000256" key="11">
    <source>
        <dbReference type="ARBA" id="ARBA00024143"/>
    </source>
</evidence>
<evidence type="ECO:0000256" key="1">
    <source>
        <dbReference type="ARBA" id="ARBA00004448"/>
    </source>
</evidence>
<keyword evidence="8" id="KW-1133">Transmembrane helix</keyword>
<evidence type="ECO:0000256" key="5">
    <source>
        <dbReference type="ARBA" id="ARBA00022692"/>
    </source>
</evidence>
<keyword evidence="6" id="KW-0677">Repeat</keyword>
<dbReference type="PANTHER" id="PTHR45635">
    <property type="entry name" value="ADP,ATP CARRIER PROTEIN 1-RELATED-RELATED"/>
    <property type="match status" value="1"/>
</dbReference>
<dbReference type="GO" id="GO:0140021">
    <property type="term" value="P:mitochondrial ADP transmembrane transport"/>
    <property type="evidence" value="ECO:0007669"/>
    <property type="project" value="InterPro"/>
</dbReference>
<proteinExistence type="inferred from homology"/>
<comment type="subcellular location">
    <subcellularLocation>
        <location evidence="14">Membrane</location>
        <topology evidence="14">Multi-pass membrane protein</topology>
    </subcellularLocation>
    <subcellularLocation>
        <location evidence="1">Mitochondrion inner membrane</location>
        <topology evidence="1">Multi-pass membrane protein</topology>
    </subcellularLocation>
</comment>
<evidence type="ECO:0000256" key="13">
    <source>
        <dbReference type="RuleBase" id="RU000488"/>
    </source>
</evidence>
<protein>
    <recommendedName>
        <fullName evidence="14">ADP/ATP translocase</fullName>
    </recommendedName>
    <alternativeName>
        <fullName evidence="14">ADP,ATP carrier protein</fullName>
    </alternativeName>
</protein>
<evidence type="ECO:0000256" key="4">
    <source>
        <dbReference type="ARBA" id="ARBA00022449"/>
    </source>
</evidence>
<comment type="function">
    <text evidence="14">Catalyzes the exchange of ADP and ATP across the membrane.</text>
</comment>
<accession>A0AAE0ABH5</accession>
<keyword evidence="7" id="KW-0999">Mitochondrion inner membrane</keyword>
<evidence type="ECO:0000256" key="15">
    <source>
        <dbReference type="SAM" id="MobiDB-lite"/>
    </source>
</evidence>
<evidence type="ECO:0000256" key="7">
    <source>
        <dbReference type="ARBA" id="ARBA00022792"/>
    </source>
</evidence>
<dbReference type="InterPro" id="IPR002113">
    <property type="entry name" value="ADT_euk_type"/>
</dbReference>
<dbReference type="Gene3D" id="1.50.40.10">
    <property type="entry name" value="Mitochondrial carrier domain"/>
    <property type="match status" value="1"/>
</dbReference>
<keyword evidence="3 13" id="KW-0813">Transport</keyword>
<dbReference type="Pfam" id="PF00153">
    <property type="entry name" value="Mito_carr"/>
    <property type="match status" value="1"/>
</dbReference>
<evidence type="ECO:0000256" key="2">
    <source>
        <dbReference type="ARBA" id="ARBA00006375"/>
    </source>
</evidence>
<evidence type="ECO:0000256" key="3">
    <source>
        <dbReference type="ARBA" id="ARBA00022448"/>
    </source>
</evidence>
<organism evidence="16 17">
    <name type="scientific">Dipteronia sinensis</name>
    <dbReference type="NCBI Taxonomy" id="43782"/>
    <lineage>
        <taxon>Eukaryota</taxon>
        <taxon>Viridiplantae</taxon>
        <taxon>Streptophyta</taxon>
        <taxon>Embryophyta</taxon>
        <taxon>Tracheophyta</taxon>
        <taxon>Spermatophyta</taxon>
        <taxon>Magnoliopsida</taxon>
        <taxon>eudicotyledons</taxon>
        <taxon>Gunneridae</taxon>
        <taxon>Pentapetalae</taxon>
        <taxon>rosids</taxon>
        <taxon>malvids</taxon>
        <taxon>Sapindales</taxon>
        <taxon>Sapindaceae</taxon>
        <taxon>Hippocastanoideae</taxon>
        <taxon>Acereae</taxon>
        <taxon>Dipteronia</taxon>
    </lineage>
</organism>
<keyword evidence="5 12" id="KW-0812">Transmembrane</keyword>
<dbReference type="GO" id="GO:1990544">
    <property type="term" value="P:mitochondrial ATP transmembrane transport"/>
    <property type="evidence" value="ECO:0007669"/>
    <property type="project" value="InterPro"/>
</dbReference>
<dbReference type="PANTHER" id="PTHR45635:SF14">
    <property type="entry name" value="ADP_ATP TRANSLOCASE"/>
    <property type="match status" value="1"/>
</dbReference>
<dbReference type="GO" id="GO:0005743">
    <property type="term" value="C:mitochondrial inner membrane"/>
    <property type="evidence" value="ECO:0007669"/>
    <property type="project" value="UniProtKB-SubCell"/>
</dbReference>
<name>A0AAE0ABH5_9ROSI</name>
<dbReference type="Proteomes" id="UP001281410">
    <property type="component" value="Unassembled WGS sequence"/>
</dbReference>
<reference evidence="16" key="1">
    <citation type="journal article" date="2023" name="Plant J.">
        <title>Genome sequences and population genomics provide insights into the demographic history, inbreeding, and mutation load of two 'living fossil' tree species of Dipteronia.</title>
        <authorList>
            <person name="Feng Y."/>
            <person name="Comes H.P."/>
            <person name="Chen J."/>
            <person name="Zhu S."/>
            <person name="Lu R."/>
            <person name="Zhang X."/>
            <person name="Li P."/>
            <person name="Qiu J."/>
            <person name="Olsen K.M."/>
            <person name="Qiu Y."/>
        </authorList>
    </citation>
    <scope>NUCLEOTIDE SEQUENCE</scope>
    <source>
        <strain evidence="16">NBL</strain>
    </source>
</reference>
<evidence type="ECO:0000313" key="16">
    <source>
        <dbReference type="EMBL" id="KAK3207154.1"/>
    </source>
</evidence>
<feature type="region of interest" description="Disordered" evidence="15">
    <location>
        <begin position="178"/>
        <end position="198"/>
    </location>
</feature>
<dbReference type="EMBL" id="JANJYJ010000006">
    <property type="protein sequence ID" value="KAK3207154.1"/>
    <property type="molecule type" value="Genomic_DNA"/>
</dbReference>
<dbReference type="InterPro" id="IPR018108">
    <property type="entry name" value="MCP_transmembrane"/>
</dbReference>
<keyword evidence="4" id="KW-0050">Antiport</keyword>
<dbReference type="GO" id="GO:0005471">
    <property type="term" value="F:ATP:ADP antiporter activity"/>
    <property type="evidence" value="ECO:0007669"/>
    <property type="project" value="UniProtKB-UniRule"/>
</dbReference>
<sequence length="198" mass="21982">MRPDCEDNDGPLFEGRIVGCATKCPILTRRRDYLGYISMEIISNGMEAFWEVFQEQIRGNCFARTIRNEGILSQWKGNTAHMMGLMTKQHSALAALIVVTGRHLHVNLITHPMHTVVQRMMMRSGESVKYKSSSDAFFKSYKNERVQSLCKGASAQIIKSAIIGGLGMIYLIISSKNGTGRSGQPAWKNGEDGGRGSH</sequence>
<feature type="repeat" description="Solcar" evidence="12">
    <location>
        <begin position="90"/>
        <end position="177"/>
    </location>
</feature>
<dbReference type="InterPro" id="IPR023395">
    <property type="entry name" value="MCP_dom_sf"/>
</dbReference>
<keyword evidence="9" id="KW-0496">Mitochondrion</keyword>
<feature type="compositionally biased region" description="Basic and acidic residues" evidence="15">
    <location>
        <begin position="189"/>
        <end position="198"/>
    </location>
</feature>
<dbReference type="PROSITE" id="PS50920">
    <property type="entry name" value="SOLCAR"/>
    <property type="match status" value="1"/>
</dbReference>
<comment type="catalytic activity">
    <reaction evidence="11">
        <text>ADP(in) + ATP(out) = ADP(out) + ATP(in)</text>
        <dbReference type="Rhea" id="RHEA:34999"/>
        <dbReference type="ChEBI" id="CHEBI:30616"/>
        <dbReference type="ChEBI" id="CHEBI:456216"/>
    </reaction>
    <physiologicalReaction direction="left-to-right" evidence="11">
        <dbReference type="Rhea" id="RHEA:35000"/>
    </physiologicalReaction>
</comment>
<evidence type="ECO:0000256" key="6">
    <source>
        <dbReference type="ARBA" id="ARBA00022737"/>
    </source>
</evidence>
<keyword evidence="10 12" id="KW-0472">Membrane</keyword>